<name>A0A4V6WKT6_9PEZI</name>
<keyword evidence="2" id="KW-1185">Reference proteome</keyword>
<protein>
    <recommendedName>
        <fullName evidence="3">Heterokaryon incompatibility domain-containing protein</fullName>
    </recommendedName>
</protein>
<evidence type="ECO:0008006" key="3">
    <source>
        <dbReference type="Google" id="ProtNLM"/>
    </source>
</evidence>
<comment type="caution">
    <text evidence="1">The sequence shown here is derived from an EMBL/GenBank/DDBJ whole genome shotgun (WGS) entry which is preliminary data.</text>
</comment>
<proteinExistence type="predicted"/>
<reference evidence="1 2" key="1">
    <citation type="submission" date="2017-03" db="EMBL/GenBank/DDBJ databases">
        <title>Genomes of endolithic fungi from Antarctica.</title>
        <authorList>
            <person name="Coleine C."/>
            <person name="Masonjones S."/>
            <person name="Stajich J.E."/>
        </authorList>
    </citation>
    <scope>NUCLEOTIDE SEQUENCE [LARGE SCALE GENOMIC DNA]</scope>
    <source>
        <strain evidence="1 2">CCFEE 5184</strain>
    </source>
</reference>
<accession>A0A4V6WKT6</accession>
<organism evidence="1 2">
    <name type="scientific">Friedmanniomyces simplex</name>
    <dbReference type="NCBI Taxonomy" id="329884"/>
    <lineage>
        <taxon>Eukaryota</taxon>
        <taxon>Fungi</taxon>
        <taxon>Dikarya</taxon>
        <taxon>Ascomycota</taxon>
        <taxon>Pezizomycotina</taxon>
        <taxon>Dothideomycetes</taxon>
        <taxon>Dothideomycetidae</taxon>
        <taxon>Mycosphaerellales</taxon>
        <taxon>Teratosphaeriaceae</taxon>
        <taxon>Friedmanniomyces</taxon>
    </lineage>
</organism>
<gene>
    <name evidence="1" type="ORF">B0A55_11293</name>
</gene>
<sequence>MVGHIRGSLQYDKIRTLEVRRAKDHVLDANSLVEKLDQASFVAVSYVWGDASNVRIIRLDGASCPVGNKAFGILDTFASPNRIQDETERTAQVLMMQDIYARAQSTVTFLGSPVDPEVGERAMSWLASLVDFGSLESFRRYEHQVHSFWDDTAW</sequence>
<dbReference type="InterPro" id="IPR052895">
    <property type="entry name" value="HetReg/Transcr_Mod"/>
</dbReference>
<dbReference type="PANTHER" id="PTHR24148:SF64">
    <property type="entry name" value="HETEROKARYON INCOMPATIBILITY DOMAIN-CONTAINING PROTEIN"/>
    <property type="match status" value="1"/>
</dbReference>
<dbReference type="PANTHER" id="PTHR24148">
    <property type="entry name" value="ANKYRIN REPEAT DOMAIN-CONTAINING PROTEIN 39 HOMOLOG-RELATED"/>
    <property type="match status" value="1"/>
</dbReference>
<dbReference type="AlphaFoldDB" id="A0A4V6WKT6"/>
<evidence type="ECO:0000313" key="2">
    <source>
        <dbReference type="Proteomes" id="UP000309340"/>
    </source>
</evidence>
<evidence type="ECO:0000313" key="1">
    <source>
        <dbReference type="EMBL" id="TKA63669.1"/>
    </source>
</evidence>
<dbReference type="Proteomes" id="UP000309340">
    <property type="component" value="Unassembled WGS sequence"/>
</dbReference>
<dbReference type="OrthoDB" id="2157530at2759"/>
<dbReference type="EMBL" id="NAJQ01000921">
    <property type="protein sequence ID" value="TKA63669.1"/>
    <property type="molecule type" value="Genomic_DNA"/>
</dbReference>